<dbReference type="Proteomes" id="UP000268973">
    <property type="component" value="Unassembled WGS sequence"/>
</dbReference>
<keyword evidence="3" id="KW-1185">Reference proteome</keyword>
<feature type="signal peptide" evidence="1">
    <location>
        <begin position="1"/>
        <end position="22"/>
    </location>
</feature>
<evidence type="ECO:0000256" key="1">
    <source>
        <dbReference type="SAM" id="SignalP"/>
    </source>
</evidence>
<name>A0A432CZ75_9VIBR</name>
<reference evidence="2 3" key="1">
    <citation type="submission" date="2018-12" db="EMBL/GenBank/DDBJ databases">
        <title>Vibrio sp. isolated from China Sea.</title>
        <authorList>
            <person name="Li Y."/>
        </authorList>
    </citation>
    <scope>NUCLEOTIDE SEQUENCE [LARGE SCALE GENOMIC DNA]</scope>
    <source>
        <strain evidence="2 3">BEI207</strain>
    </source>
</reference>
<dbReference type="AlphaFoldDB" id="A0A432CZ75"/>
<gene>
    <name evidence="2" type="ORF">EJ063_10425</name>
</gene>
<evidence type="ECO:0000313" key="2">
    <source>
        <dbReference type="EMBL" id="RTZ16179.1"/>
    </source>
</evidence>
<evidence type="ECO:0000313" key="3">
    <source>
        <dbReference type="Proteomes" id="UP000268973"/>
    </source>
</evidence>
<dbReference type="EMBL" id="RXZH01000003">
    <property type="protein sequence ID" value="RTZ16179.1"/>
    <property type="molecule type" value="Genomic_DNA"/>
</dbReference>
<keyword evidence="1" id="KW-0732">Signal</keyword>
<proteinExistence type="predicted"/>
<dbReference type="RefSeq" id="WP_126574217.1">
    <property type="nucleotide sequence ID" value="NZ_RXZH01000003.1"/>
</dbReference>
<sequence length="61" mass="6647">MKNLLIVCSLTLAFAVPMSVSANNTQYGNVVGNHVQCILPDGTSVFVPQLYCDINKGKKQY</sequence>
<accession>A0A432CZ75</accession>
<organism evidence="2 3">
    <name type="scientific">Vibrio aquaticus</name>
    <dbReference type="NCBI Taxonomy" id="2496559"/>
    <lineage>
        <taxon>Bacteria</taxon>
        <taxon>Pseudomonadati</taxon>
        <taxon>Pseudomonadota</taxon>
        <taxon>Gammaproteobacteria</taxon>
        <taxon>Vibrionales</taxon>
        <taxon>Vibrionaceae</taxon>
        <taxon>Vibrio</taxon>
    </lineage>
</organism>
<protein>
    <submittedName>
        <fullName evidence="2">Uncharacterized protein</fullName>
    </submittedName>
</protein>
<feature type="chain" id="PRO_5019002100" evidence="1">
    <location>
        <begin position="23"/>
        <end position="61"/>
    </location>
</feature>
<comment type="caution">
    <text evidence="2">The sequence shown here is derived from an EMBL/GenBank/DDBJ whole genome shotgun (WGS) entry which is preliminary data.</text>
</comment>
<dbReference type="OrthoDB" id="5830073at2"/>